<accession>A0A5N5L4E8</accession>
<dbReference type="GO" id="GO:0003677">
    <property type="term" value="F:DNA binding"/>
    <property type="evidence" value="ECO:0007669"/>
    <property type="project" value="InterPro"/>
</dbReference>
<dbReference type="PANTHER" id="PTHR38940:SF4">
    <property type="entry name" value="OS01G0775100 PROTEIN"/>
    <property type="match status" value="1"/>
</dbReference>
<dbReference type="InterPro" id="IPR036128">
    <property type="entry name" value="Plus3-like_sf"/>
</dbReference>
<feature type="compositionally biased region" description="Polar residues" evidence="2">
    <location>
        <begin position="533"/>
        <end position="567"/>
    </location>
</feature>
<proteinExistence type="predicted"/>
<evidence type="ECO:0000256" key="1">
    <source>
        <dbReference type="PROSITE-ProRule" id="PRU00047"/>
    </source>
</evidence>
<sequence>MLHLVIVASPKSTCTQRRVKNDSGAGANAGSCVDMTFVTTNALSELVWSPQKGLYLKCADGSFSENPSLLWGAGPNDSTKFVTSDTSMFPLSESRHEIKIVHHLLVNIDQMKSFHLAATDGDEEEMKTEMGLSFLQNKEDLTNNKEEDIYYPINLQEDQISRNRENKIPSLPAEPNLDVAKSDPTFEEPNVRIRDVAAENSIKTPHCENVCDVATKIVGSASSQVQTSSQQGDGRLSRDNNRGIKQSPTCSRTQRYQMKGKAKALSYGDLDERVLDMDDDSHESVESCNSAGLFSTGKKRRNFDSQLHVGSKSVKTKIQESPGSSSFVKQDSSFMNMISNMTKGFLRSKEDEPPSLALTLANHNHGHENRDKNLVSCNINQDKACKTMGFHSFFQSLYCPKSKTQDIVSFPANNQAKECKELELDNKICDTNATPLSCRMVTGNVCRQFLPSNDKLNESTSGHGAAPAALAKLFSTSTASAQEIKRNNSAENKSSCNLATDMERNGTSSNSSLCKRKRSSAENMDTELPSEGQAVSNSRYKSDPLTSSWITRFTPKTSGPLSNQGIGNRSAGDAFDSSDLVDEQNCTTSTEVSFGINKANGQDDEKSMCKLNSILPFSRFRNSEAMAPVFARRLDALKHIMHMDDSAHGNLACFFCGIKGHHVQGCPEITGSELEGLLRNVNSYNGVKELPCVCTRCFQSNHWAFACPNASSSTRHQPEYGASLVHECSPGKTLLDRRNEDDSKQSDGKCGQLPTADAPTVCNERLNEAFTSGKMNLNMKLFGKDIVSSSGEKKLKENQAMPLSNFVGSQISDGPMGIFDAVKMLRLSRAVFVKLMNSHTPPSQLDGFFLRLRLGKWEQGPGGTGYCVARITGAENESSTLNSKNSIAVNVGGVKCLVESQYISNHDFTKDELMAWWWATLKGGGNIPSEEDLRLKIKEMKMLGV</sequence>
<reference evidence="6" key="1">
    <citation type="journal article" date="2019" name="Gigascience">
        <title>De novo genome assembly of the endangered Acer yangbiense, a plant species with extremely small populations endemic to Yunnan Province, China.</title>
        <authorList>
            <person name="Yang J."/>
            <person name="Wariss H.M."/>
            <person name="Tao L."/>
            <person name="Zhang R."/>
            <person name="Yun Q."/>
            <person name="Hollingsworth P."/>
            <person name="Dao Z."/>
            <person name="Luo G."/>
            <person name="Guo H."/>
            <person name="Ma Y."/>
            <person name="Sun W."/>
        </authorList>
    </citation>
    <scope>NUCLEOTIDE SEQUENCE [LARGE SCALE GENOMIC DNA]</scope>
    <source>
        <strain evidence="6">cv. br00</strain>
    </source>
</reference>
<dbReference type="Pfam" id="PF03126">
    <property type="entry name" value="Plus-3"/>
    <property type="match status" value="1"/>
</dbReference>
<dbReference type="AlphaFoldDB" id="A0A5N5L4E8"/>
<dbReference type="PROSITE" id="PS51360">
    <property type="entry name" value="PLUS3"/>
    <property type="match status" value="1"/>
</dbReference>
<dbReference type="EMBL" id="VDCV01000010">
    <property type="protein sequence ID" value="KAB5537609.1"/>
    <property type="molecule type" value="Genomic_DNA"/>
</dbReference>
<dbReference type="SMART" id="SM00343">
    <property type="entry name" value="ZnF_C2HC"/>
    <property type="match status" value="2"/>
</dbReference>
<feature type="region of interest" description="Disordered" evidence="2">
    <location>
        <begin position="221"/>
        <end position="258"/>
    </location>
</feature>
<keyword evidence="6" id="KW-1185">Reference proteome</keyword>
<evidence type="ECO:0000256" key="2">
    <source>
        <dbReference type="SAM" id="MobiDB-lite"/>
    </source>
</evidence>
<name>A0A5N5L4E8_9ROSI</name>
<dbReference type="PANTHER" id="PTHR38940">
    <property type="entry name" value="PLUS3 DOMAIN-CONTAINING PROTEIN"/>
    <property type="match status" value="1"/>
</dbReference>
<organism evidence="5 6">
    <name type="scientific">Salix brachista</name>
    <dbReference type="NCBI Taxonomy" id="2182728"/>
    <lineage>
        <taxon>Eukaryota</taxon>
        <taxon>Viridiplantae</taxon>
        <taxon>Streptophyta</taxon>
        <taxon>Embryophyta</taxon>
        <taxon>Tracheophyta</taxon>
        <taxon>Spermatophyta</taxon>
        <taxon>Magnoliopsida</taxon>
        <taxon>eudicotyledons</taxon>
        <taxon>Gunneridae</taxon>
        <taxon>Pentapetalae</taxon>
        <taxon>rosids</taxon>
        <taxon>fabids</taxon>
        <taxon>Malpighiales</taxon>
        <taxon>Salicaceae</taxon>
        <taxon>Saliceae</taxon>
        <taxon>Salix</taxon>
    </lineage>
</organism>
<dbReference type="PROSITE" id="PS50158">
    <property type="entry name" value="ZF_CCHC"/>
    <property type="match status" value="1"/>
</dbReference>
<feature type="domain" description="CCHC-type" evidence="3">
    <location>
        <begin position="653"/>
        <end position="668"/>
    </location>
</feature>
<dbReference type="SUPFAM" id="SSF159042">
    <property type="entry name" value="Plus3-like"/>
    <property type="match status" value="1"/>
</dbReference>
<dbReference type="SMART" id="SM00719">
    <property type="entry name" value="Plus3"/>
    <property type="match status" value="1"/>
</dbReference>
<dbReference type="Gene3D" id="3.90.70.200">
    <property type="entry name" value="Plus-3 domain"/>
    <property type="match status" value="1"/>
</dbReference>
<gene>
    <name evidence="5" type="ORF">DKX38_015142</name>
</gene>
<feature type="compositionally biased region" description="Polar residues" evidence="2">
    <location>
        <begin position="489"/>
        <end position="498"/>
    </location>
</feature>
<keyword evidence="1" id="KW-0479">Metal-binding</keyword>
<comment type="caution">
    <text evidence="5">The sequence shown here is derived from an EMBL/GenBank/DDBJ whole genome shotgun (WGS) entry which is preliminary data.</text>
</comment>
<evidence type="ECO:0000313" key="5">
    <source>
        <dbReference type="EMBL" id="KAB5537609.1"/>
    </source>
</evidence>
<dbReference type="InterPro" id="IPR001878">
    <property type="entry name" value="Znf_CCHC"/>
</dbReference>
<dbReference type="GO" id="GO:0008270">
    <property type="term" value="F:zinc ion binding"/>
    <property type="evidence" value="ECO:0007669"/>
    <property type="project" value="UniProtKB-KW"/>
</dbReference>
<evidence type="ECO:0000259" key="4">
    <source>
        <dbReference type="PROSITE" id="PS51360"/>
    </source>
</evidence>
<dbReference type="Proteomes" id="UP000326939">
    <property type="component" value="Chromosome 10"/>
</dbReference>
<dbReference type="InterPro" id="IPR004343">
    <property type="entry name" value="Plus-3_dom"/>
</dbReference>
<keyword evidence="1" id="KW-0863">Zinc-finger</keyword>
<keyword evidence="1" id="KW-0862">Zinc</keyword>
<evidence type="ECO:0000259" key="3">
    <source>
        <dbReference type="PROSITE" id="PS50158"/>
    </source>
</evidence>
<feature type="compositionally biased region" description="Polar residues" evidence="2">
    <location>
        <begin position="243"/>
        <end position="256"/>
    </location>
</feature>
<feature type="compositionally biased region" description="Low complexity" evidence="2">
    <location>
        <begin position="221"/>
        <end position="231"/>
    </location>
</feature>
<protein>
    <recommendedName>
        <fullName evidence="7">Plus3 domain-containing protein</fullName>
    </recommendedName>
</protein>
<feature type="domain" description="Plus3" evidence="4">
    <location>
        <begin position="816"/>
        <end position="945"/>
    </location>
</feature>
<evidence type="ECO:0008006" key="7">
    <source>
        <dbReference type="Google" id="ProtNLM"/>
    </source>
</evidence>
<evidence type="ECO:0000313" key="6">
    <source>
        <dbReference type="Proteomes" id="UP000326939"/>
    </source>
</evidence>
<feature type="region of interest" description="Disordered" evidence="2">
    <location>
        <begin position="484"/>
        <end position="577"/>
    </location>
</feature>
<dbReference type="Gene3D" id="4.10.60.10">
    <property type="entry name" value="Zinc finger, CCHC-type"/>
    <property type="match status" value="1"/>
</dbReference>